<dbReference type="Pfam" id="PF13751">
    <property type="entry name" value="DDE_Tnp_1_6"/>
    <property type="match status" value="1"/>
</dbReference>
<reference evidence="3" key="1">
    <citation type="journal article" date="2014" name="Front. Microbiol.">
        <title>High frequency of phylogenetically diverse reductive dehalogenase-homologous genes in deep subseafloor sedimentary metagenomes.</title>
        <authorList>
            <person name="Kawai M."/>
            <person name="Futagami T."/>
            <person name="Toyoda A."/>
            <person name="Takaki Y."/>
            <person name="Nishi S."/>
            <person name="Hori S."/>
            <person name="Arai W."/>
            <person name="Tsubouchi T."/>
            <person name="Morono Y."/>
            <person name="Uchiyama I."/>
            <person name="Ito T."/>
            <person name="Fujiyama A."/>
            <person name="Inagaki F."/>
            <person name="Takami H."/>
        </authorList>
    </citation>
    <scope>NUCLEOTIDE SEQUENCE</scope>
    <source>
        <strain evidence="3">Expedition CK06-06</strain>
    </source>
</reference>
<evidence type="ECO:0000259" key="2">
    <source>
        <dbReference type="Pfam" id="PF13751"/>
    </source>
</evidence>
<accession>X0X092</accession>
<dbReference type="PANTHER" id="PTHR33408:SF2">
    <property type="entry name" value="TRANSPOSASE DDE DOMAIN-CONTAINING PROTEIN"/>
    <property type="match status" value="1"/>
</dbReference>
<evidence type="ECO:0000313" key="3">
    <source>
        <dbReference type="EMBL" id="GAG28872.1"/>
    </source>
</evidence>
<dbReference type="EMBL" id="BARS01048984">
    <property type="protein sequence ID" value="GAG28872.1"/>
    <property type="molecule type" value="Genomic_DNA"/>
</dbReference>
<organism evidence="3">
    <name type="scientific">marine sediment metagenome</name>
    <dbReference type="NCBI Taxonomy" id="412755"/>
    <lineage>
        <taxon>unclassified sequences</taxon>
        <taxon>metagenomes</taxon>
        <taxon>ecological metagenomes</taxon>
    </lineage>
</organism>
<evidence type="ECO:0000256" key="1">
    <source>
        <dbReference type="SAM" id="MobiDB-lite"/>
    </source>
</evidence>
<dbReference type="InterPro" id="IPR025668">
    <property type="entry name" value="Tnp_DDE_dom"/>
</dbReference>
<protein>
    <recommendedName>
        <fullName evidence="2">Transposase DDE domain-containing protein</fullName>
    </recommendedName>
</protein>
<dbReference type="PANTHER" id="PTHR33408">
    <property type="entry name" value="TRANSPOSASE"/>
    <property type="match status" value="1"/>
</dbReference>
<feature type="domain" description="Transposase DDE" evidence="2">
    <location>
        <begin position="56"/>
        <end position="180"/>
    </location>
</feature>
<gene>
    <name evidence="3" type="ORF">S01H1_73319</name>
</gene>
<proteinExistence type="predicted"/>
<dbReference type="AlphaFoldDB" id="X0X092"/>
<name>X0X092_9ZZZZ</name>
<feature type="region of interest" description="Disordered" evidence="1">
    <location>
        <begin position="1"/>
        <end position="31"/>
    </location>
</feature>
<sequence length="195" mass="22025">MPVDQVLLPDENPAERADPSEPVPEEDWPKLPRRIQTGKLDRAAFVYDQGQDCYFCPAGRALTFEQIKTKERNNGEASVYRVYKCPLCAGCGLVGDCLVGNAKRRTVSHDQHESARSEAAARLRTESGRKAYARRAHLAETPNAVIKQVLGLRQFLLRGLDKVRTEWLWACTAFNLRKLIRAKAVLRREAVPRLV</sequence>
<comment type="caution">
    <text evidence="3">The sequence shown here is derived from an EMBL/GenBank/DDBJ whole genome shotgun (WGS) entry which is preliminary data.</text>
</comment>